<evidence type="ECO:0000313" key="13">
    <source>
        <dbReference type="Proteomes" id="UP000038010"/>
    </source>
</evidence>
<feature type="binding site" evidence="9">
    <location>
        <position position="142"/>
    </location>
    <ligand>
        <name>ATP</name>
        <dbReference type="ChEBI" id="CHEBI:30616"/>
    </ligand>
</feature>
<keyword evidence="13" id="KW-1185">Reference proteome</keyword>
<keyword evidence="8" id="KW-0809">Transit peptide</keyword>
<keyword evidence="5 9" id="KW-0547">Nucleotide-binding</keyword>
<evidence type="ECO:0000256" key="9">
    <source>
        <dbReference type="HAMAP-Rule" id="MF_03219"/>
    </source>
</evidence>
<dbReference type="AlphaFoldDB" id="A0A0N1P2S0"/>
<dbReference type="GeneID" id="28741930"/>
<keyword evidence="7 9" id="KW-0460">Magnesium</keyword>
<evidence type="ECO:0000256" key="4">
    <source>
        <dbReference type="ARBA" id="ARBA00022723"/>
    </source>
</evidence>
<dbReference type="HAMAP" id="MF_00558">
    <property type="entry name" value="Succ_CoA_beta"/>
    <property type="match status" value="1"/>
</dbReference>
<evidence type="ECO:0000256" key="6">
    <source>
        <dbReference type="ARBA" id="ARBA00022840"/>
    </source>
</evidence>
<keyword evidence="2 9" id="KW-0816">Tricarboxylic acid cycle</keyword>
<comment type="cofactor">
    <cofactor evidence="9">
        <name>Mg(2+)</name>
        <dbReference type="ChEBI" id="CHEBI:18420"/>
    </cofactor>
    <text evidence="9">Binds 1 Mg(2+) ion per subunit.</text>
</comment>
<dbReference type="PROSITE" id="PS50975">
    <property type="entry name" value="ATP_GRASP"/>
    <property type="match status" value="1"/>
</dbReference>
<dbReference type="PANTHER" id="PTHR11815:SF1">
    <property type="entry name" value="SUCCINATE--COA LIGASE [ADP-FORMING] SUBUNIT BETA, MITOCHONDRIAL"/>
    <property type="match status" value="1"/>
</dbReference>
<dbReference type="OrthoDB" id="1664372at2759"/>
<gene>
    <name evidence="12" type="ORF">AB675_951</name>
</gene>
<evidence type="ECO:0000256" key="8">
    <source>
        <dbReference type="ARBA" id="ARBA00022946"/>
    </source>
</evidence>
<feature type="binding site" evidence="9">
    <location>
        <position position="73"/>
    </location>
    <ligand>
        <name>ATP</name>
        <dbReference type="ChEBI" id="CHEBI:30616"/>
    </ligand>
</feature>
<dbReference type="Proteomes" id="UP000038010">
    <property type="component" value="Unassembled WGS sequence"/>
</dbReference>
<dbReference type="Pfam" id="PF08442">
    <property type="entry name" value="ATP-grasp_2"/>
    <property type="match status" value="1"/>
</dbReference>
<dbReference type="PANTHER" id="PTHR11815">
    <property type="entry name" value="SUCCINYL-COA SYNTHETASE BETA CHAIN"/>
    <property type="match status" value="1"/>
</dbReference>
<feature type="domain" description="ATP-grasp" evidence="11">
    <location>
        <begin position="36"/>
        <end position="265"/>
    </location>
</feature>
<accession>A0A0N1P2S0</accession>
<dbReference type="SUPFAM" id="SSF56059">
    <property type="entry name" value="Glutathione synthetase ATP-binding domain-like"/>
    <property type="match status" value="1"/>
</dbReference>
<protein>
    <recommendedName>
        <fullName evidence="9">Succinate--CoA ligase [ADP-forming] subunit beta, mitochondrial</fullName>
        <ecNumber evidence="9">6.2.1.5</ecNumber>
    </recommendedName>
    <alternativeName>
        <fullName evidence="9">Succinyl-CoA synthetase beta chain</fullName>
        <shortName evidence="9">SCS-beta</shortName>
    </alternativeName>
</protein>
<dbReference type="GO" id="GO:0042709">
    <property type="term" value="C:succinate-CoA ligase complex"/>
    <property type="evidence" value="ECO:0007669"/>
    <property type="project" value="UniProtKB-ARBA"/>
</dbReference>
<dbReference type="NCBIfam" id="NF001913">
    <property type="entry name" value="PRK00696.1"/>
    <property type="match status" value="1"/>
</dbReference>
<dbReference type="InterPro" id="IPR013815">
    <property type="entry name" value="ATP_grasp_subdomain_1"/>
</dbReference>
<keyword evidence="6 9" id="KW-0067">ATP-binding</keyword>
<comment type="subunit">
    <text evidence="9 10">Heterodimer of an alpha and a beta subunit.</text>
</comment>
<dbReference type="Gene3D" id="3.30.470.20">
    <property type="entry name" value="ATP-grasp fold, B domain"/>
    <property type="match status" value="1"/>
</dbReference>
<dbReference type="EMBL" id="LFJN01000001">
    <property type="protein sequence ID" value="KPI46067.1"/>
    <property type="molecule type" value="Genomic_DNA"/>
</dbReference>
<comment type="pathway">
    <text evidence="1 9">Carbohydrate metabolism; tricarboxylic acid cycle; succinate from succinyl-CoA (ligase route): step 1/1.</text>
</comment>
<dbReference type="GO" id="GO:0005524">
    <property type="term" value="F:ATP binding"/>
    <property type="evidence" value="ECO:0007669"/>
    <property type="project" value="UniProtKB-UniRule"/>
</dbReference>
<evidence type="ECO:0000256" key="7">
    <source>
        <dbReference type="ARBA" id="ARBA00022842"/>
    </source>
</evidence>
<dbReference type="GO" id="GO:0006104">
    <property type="term" value="P:succinyl-CoA metabolic process"/>
    <property type="evidence" value="ECO:0007669"/>
    <property type="project" value="TreeGrafter"/>
</dbReference>
<keyword evidence="3 9" id="KW-0436">Ligase</keyword>
<evidence type="ECO:0000313" key="12">
    <source>
        <dbReference type="EMBL" id="KPI46067.1"/>
    </source>
</evidence>
<dbReference type="InterPro" id="IPR005809">
    <property type="entry name" value="Succ_CoA_ligase-like_bsu"/>
</dbReference>
<keyword evidence="4 9" id="KW-0479">Metal-binding</keyword>
<organism evidence="12 13">
    <name type="scientific">Cyphellophora attinorum</name>
    <dbReference type="NCBI Taxonomy" id="1664694"/>
    <lineage>
        <taxon>Eukaryota</taxon>
        <taxon>Fungi</taxon>
        <taxon>Dikarya</taxon>
        <taxon>Ascomycota</taxon>
        <taxon>Pezizomycotina</taxon>
        <taxon>Eurotiomycetes</taxon>
        <taxon>Chaetothyriomycetidae</taxon>
        <taxon>Chaetothyriales</taxon>
        <taxon>Cyphellophoraceae</taxon>
        <taxon>Cyphellophora</taxon>
    </lineage>
</organism>
<dbReference type="FunFam" id="3.30.1490.20:FF:000002">
    <property type="entry name" value="Succinate--CoA ligase [ADP-forming] subunit beta"/>
    <property type="match status" value="1"/>
</dbReference>
<dbReference type="RefSeq" id="XP_018006030.1">
    <property type="nucleotide sequence ID" value="XM_018150061.1"/>
</dbReference>
<reference evidence="12 13" key="1">
    <citation type="submission" date="2015-06" db="EMBL/GenBank/DDBJ databases">
        <title>Draft genome of the ant-associated black yeast Phialophora attae CBS 131958.</title>
        <authorList>
            <person name="Moreno L.F."/>
            <person name="Stielow B.J."/>
            <person name="de Hoog S."/>
            <person name="Vicente V.A."/>
            <person name="Weiss V.A."/>
            <person name="de Vries M."/>
            <person name="Cruz L.M."/>
            <person name="Souza E.M."/>
        </authorList>
    </citation>
    <scope>NUCLEOTIDE SEQUENCE [LARGE SCALE GENOMIC DNA]</scope>
    <source>
        <strain evidence="12 13">CBS 131958</strain>
    </source>
</reference>
<evidence type="ECO:0000256" key="1">
    <source>
        <dbReference type="ARBA" id="ARBA00005064"/>
    </source>
</evidence>
<comment type="subcellular location">
    <subcellularLocation>
        <location evidence="9">Mitochondrion</location>
    </subcellularLocation>
</comment>
<dbReference type="GO" id="GO:0005739">
    <property type="term" value="C:mitochondrion"/>
    <property type="evidence" value="ECO:0007669"/>
    <property type="project" value="UniProtKB-SubCell"/>
</dbReference>
<evidence type="ECO:0000256" key="3">
    <source>
        <dbReference type="ARBA" id="ARBA00022598"/>
    </source>
</evidence>
<evidence type="ECO:0000256" key="5">
    <source>
        <dbReference type="ARBA" id="ARBA00022741"/>
    </source>
</evidence>
<dbReference type="Pfam" id="PF00549">
    <property type="entry name" value="Ligase_CoA"/>
    <property type="match status" value="1"/>
</dbReference>
<comment type="similarity">
    <text evidence="9 10">Belongs to the succinate/malate CoA ligase beta subunit family.</text>
</comment>
<feature type="binding site" evidence="9">
    <location>
        <begin position="80"/>
        <end position="82"/>
    </location>
    <ligand>
        <name>ATP</name>
        <dbReference type="ChEBI" id="CHEBI:30616"/>
    </ligand>
</feature>
<evidence type="ECO:0000256" key="2">
    <source>
        <dbReference type="ARBA" id="ARBA00022532"/>
    </source>
</evidence>
<evidence type="ECO:0000256" key="10">
    <source>
        <dbReference type="RuleBase" id="RU361258"/>
    </source>
</evidence>
<feature type="binding site" evidence="9">
    <location>
        <position position="235"/>
    </location>
    <ligand>
        <name>Mg(2+)</name>
        <dbReference type="ChEBI" id="CHEBI:18420"/>
    </ligand>
</feature>
<dbReference type="STRING" id="1664694.A0A0N1P2S0"/>
<comment type="catalytic activity">
    <reaction evidence="9">
        <text>succinate + ATP + CoA = succinyl-CoA + ADP + phosphate</text>
        <dbReference type="Rhea" id="RHEA:17661"/>
        <dbReference type="ChEBI" id="CHEBI:30031"/>
        <dbReference type="ChEBI" id="CHEBI:30616"/>
        <dbReference type="ChEBI" id="CHEBI:43474"/>
        <dbReference type="ChEBI" id="CHEBI:57287"/>
        <dbReference type="ChEBI" id="CHEBI:57292"/>
        <dbReference type="ChEBI" id="CHEBI:456216"/>
        <dbReference type="EC" id="6.2.1.5"/>
    </reaction>
</comment>
<dbReference type="PROSITE" id="PS01217">
    <property type="entry name" value="SUCCINYL_COA_LIG_3"/>
    <property type="match status" value="1"/>
</dbReference>
<dbReference type="GO" id="GO:0004775">
    <property type="term" value="F:succinate-CoA ligase (ADP-forming) activity"/>
    <property type="evidence" value="ECO:0007669"/>
    <property type="project" value="UniProtKB-UniRule"/>
</dbReference>
<dbReference type="InterPro" id="IPR011761">
    <property type="entry name" value="ATP-grasp"/>
</dbReference>
<dbReference type="InterPro" id="IPR017866">
    <property type="entry name" value="Succ-CoA_synthase_bsu_CS"/>
</dbReference>
<dbReference type="FunFam" id="3.40.50.261:FF:000001">
    <property type="entry name" value="Succinate--CoA ligase [ADP-forming] subunit beta"/>
    <property type="match status" value="1"/>
</dbReference>
<dbReference type="FunFam" id="3.30.470.20:FF:000002">
    <property type="entry name" value="Succinate--CoA ligase [ADP-forming] subunit beta"/>
    <property type="match status" value="1"/>
</dbReference>
<sequence>MNPLRPLSRALRQQARAKTNVLSQRRHLSIHEYQSQSLLRDAGVPVPQGHLATTPSEALSHAEALGGNTVVLKSQILAGGRGKGQFLNSSVSGGIQLADSPSQAEKLASGMLGHHLVTKQTKPEGIKVEKLYIAEKVPYTNEYYLSITIDREAAAPALIVSRHGGMNIEDAAKTDPSSVAKLRFDYLADEVDSTTLYTAQKALDLPDEELEGLRTLLTKLITLFKQKDATLIEINPLVRTNSKQLLCLDAKFSFDNAAAPRQKELFSWEEKAAREKSEVEAEKSGLVYVRLEGDIGNVVNGAGLAMATNDAVEFYGGRSANFLDAGGQATKETMVDAFRIILDDERVRVILVNIYGGIIRCDMIAESIIAAAAELGPLRVPIVVRLQGTNAEKGQQMIAECDLDIHAAAGFGEAAKKATEMAAAAAAEMDPGRKELDQGPVGS</sequence>
<dbReference type="UniPathway" id="UPA00223">
    <property type="reaction ID" value="UER00999"/>
</dbReference>
<dbReference type="GO" id="GO:0000287">
    <property type="term" value="F:magnesium ion binding"/>
    <property type="evidence" value="ECO:0007669"/>
    <property type="project" value="UniProtKB-UniRule"/>
</dbReference>
<dbReference type="NCBIfam" id="TIGR01016">
    <property type="entry name" value="sucCoAbeta"/>
    <property type="match status" value="1"/>
</dbReference>
<dbReference type="Gene3D" id="3.30.1490.20">
    <property type="entry name" value="ATP-grasp fold, A domain"/>
    <property type="match status" value="1"/>
</dbReference>
<dbReference type="VEuPathDB" id="FungiDB:AB675_951"/>
<name>A0A0N1P2S0_9EURO</name>
<comment type="function">
    <text evidence="9">Succinyl-CoA synthetase functions in the citric acid cycle (TCA), coupling the hydrolysis of succinyl-CoA to the synthesis of ATP and thus represents the only step of substrate-level phosphorylation in the TCA. The beta subunit provides nucleotide specificity of the enzyme and binds the substrate succinate, while the binding sites for coenzyme A and phosphate are found in the alpha subunit.</text>
</comment>
<dbReference type="SUPFAM" id="SSF52210">
    <property type="entry name" value="Succinyl-CoA synthetase domains"/>
    <property type="match status" value="1"/>
</dbReference>
<comment type="caution">
    <text evidence="9">Lacks conserved residue(s) required for the propagation of feature annotation.</text>
</comment>
<dbReference type="Gene3D" id="3.40.50.261">
    <property type="entry name" value="Succinyl-CoA synthetase domains"/>
    <property type="match status" value="1"/>
</dbReference>
<comment type="caution">
    <text evidence="12">The sequence shown here is derived from an EMBL/GenBank/DDBJ whole genome shotgun (WGS) entry which is preliminary data.</text>
</comment>
<dbReference type="InterPro" id="IPR005811">
    <property type="entry name" value="SUCC_ACL_C"/>
</dbReference>
<dbReference type="GO" id="GO:0006099">
    <property type="term" value="P:tricarboxylic acid cycle"/>
    <property type="evidence" value="ECO:0007669"/>
    <property type="project" value="UniProtKB-UniRule"/>
</dbReference>
<dbReference type="InterPro" id="IPR013650">
    <property type="entry name" value="ATP-grasp_succ-CoA_synth-type"/>
</dbReference>
<dbReference type="InterPro" id="IPR016102">
    <property type="entry name" value="Succinyl-CoA_synth-like"/>
</dbReference>
<proteinExistence type="inferred from homology"/>
<feature type="binding site" evidence="9">
    <location>
        <position position="300"/>
    </location>
    <ligand>
        <name>substrate</name>
        <note>ligand shared with subunit alpha</note>
    </ligand>
</feature>
<feature type="binding site" evidence="9">
    <location>
        <position position="249"/>
    </location>
    <ligand>
        <name>Mg(2+)</name>
        <dbReference type="ChEBI" id="CHEBI:18420"/>
    </ligand>
</feature>
<keyword evidence="9" id="KW-0496">Mitochondrion</keyword>
<evidence type="ECO:0000259" key="11">
    <source>
        <dbReference type="PROSITE" id="PS50975"/>
    </source>
</evidence>
<dbReference type="EC" id="6.2.1.5" evidence="9"/>
<dbReference type="PIRSF" id="PIRSF001554">
    <property type="entry name" value="SucCS_beta"/>
    <property type="match status" value="1"/>
</dbReference>